<evidence type="ECO:0000259" key="2">
    <source>
        <dbReference type="Pfam" id="PF07885"/>
    </source>
</evidence>
<evidence type="ECO:0000256" key="1">
    <source>
        <dbReference type="SAM" id="Phobius"/>
    </source>
</evidence>
<organism evidence="3 4">
    <name type="scientific">Undibacterium arcticum</name>
    <dbReference type="NCBI Taxonomy" id="1762892"/>
    <lineage>
        <taxon>Bacteria</taxon>
        <taxon>Pseudomonadati</taxon>
        <taxon>Pseudomonadota</taxon>
        <taxon>Betaproteobacteria</taxon>
        <taxon>Burkholderiales</taxon>
        <taxon>Oxalobacteraceae</taxon>
        <taxon>Undibacterium</taxon>
    </lineage>
</organism>
<keyword evidence="4" id="KW-1185">Reference proteome</keyword>
<dbReference type="RefSeq" id="WP_390321396.1">
    <property type="nucleotide sequence ID" value="NZ_JBHRTP010000111.1"/>
</dbReference>
<feature type="transmembrane region" description="Helical" evidence="1">
    <location>
        <begin position="41"/>
        <end position="70"/>
    </location>
</feature>
<dbReference type="SUPFAM" id="SSF81324">
    <property type="entry name" value="Voltage-gated potassium channels"/>
    <property type="match status" value="1"/>
</dbReference>
<dbReference type="EMBL" id="JBHRTP010000111">
    <property type="protein sequence ID" value="MFC3111336.1"/>
    <property type="molecule type" value="Genomic_DNA"/>
</dbReference>
<dbReference type="Proteomes" id="UP001595530">
    <property type="component" value="Unassembled WGS sequence"/>
</dbReference>
<gene>
    <name evidence="3" type="ORF">ACFOFO_25895</name>
</gene>
<keyword evidence="1" id="KW-0812">Transmembrane</keyword>
<proteinExistence type="predicted"/>
<reference evidence="4" key="1">
    <citation type="journal article" date="2019" name="Int. J. Syst. Evol. Microbiol.">
        <title>The Global Catalogue of Microorganisms (GCM) 10K type strain sequencing project: providing services to taxonomists for standard genome sequencing and annotation.</title>
        <authorList>
            <consortium name="The Broad Institute Genomics Platform"/>
            <consortium name="The Broad Institute Genome Sequencing Center for Infectious Disease"/>
            <person name="Wu L."/>
            <person name="Ma J."/>
        </authorList>
    </citation>
    <scope>NUCLEOTIDE SEQUENCE [LARGE SCALE GENOMIC DNA]</scope>
    <source>
        <strain evidence="4">KCTC 42986</strain>
    </source>
</reference>
<comment type="caution">
    <text evidence="3">The sequence shown here is derived from an EMBL/GenBank/DDBJ whole genome shotgun (WGS) entry which is preliminary data.</text>
</comment>
<evidence type="ECO:0000313" key="4">
    <source>
        <dbReference type="Proteomes" id="UP001595530"/>
    </source>
</evidence>
<name>A0ABV7FAQ3_9BURK</name>
<keyword evidence="1" id="KW-0472">Membrane</keyword>
<accession>A0ABV7FAQ3</accession>
<evidence type="ECO:0000313" key="3">
    <source>
        <dbReference type="EMBL" id="MFC3111336.1"/>
    </source>
</evidence>
<sequence>MALVGTFGVVLLVLTTLIHYEVLRMLAVGLPTLNMAARAKLIVVIFAAFFAHVAEIFLYAVAFYVLVLYFDAGPLGQASSSSLTLCMYFLGETYTSIGYGDIVPKGELRLLAGMEGLNGLLLIGWSASYIYIAMERFWSDDG</sequence>
<protein>
    <submittedName>
        <fullName evidence="3">Ion channel</fullName>
    </submittedName>
</protein>
<keyword evidence="1" id="KW-1133">Transmembrane helix</keyword>
<dbReference type="Gene3D" id="1.10.287.70">
    <property type="match status" value="1"/>
</dbReference>
<feature type="transmembrane region" description="Helical" evidence="1">
    <location>
        <begin position="6"/>
        <end position="29"/>
    </location>
</feature>
<dbReference type="Pfam" id="PF07885">
    <property type="entry name" value="Ion_trans_2"/>
    <property type="match status" value="1"/>
</dbReference>
<feature type="transmembrane region" description="Helical" evidence="1">
    <location>
        <begin position="116"/>
        <end position="134"/>
    </location>
</feature>
<feature type="domain" description="Potassium channel" evidence="2">
    <location>
        <begin position="57"/>
        <end position="135"/>
    </location>
</feature>
<dbReference type="InterPro" id="IPR013099">
    <property type="entry name" value="K_chnl_dom"/>
</dbReference>